<dbReference type="SUPFAM" id="SSF56436">
    <property type="entry name" value="C-type lectin-like"/>
    <property type="match status" value="1"/>
</dbReference>
<gene>
    <name evidence="2" type="ORF">FAM09_23405</name>
</gene>
<accession>A0A4S8HJZ3</accession>
<evidence type="ECO:0008006" key="4">
    <source>
        <dbReference type="Google" id="ProtNLM"/>
    </source>
</evidence>
<dbReference type="OrthoDB" id="662753at2"/>
<evidence type="ECO:0000256" key="1">
    <source>
        <dbReference type="SAM" id="SignalP"/>
    </source>
</evidence>
<dbReference type="AlphaFoldDB" id="A0A4S8HJZ3"/>
<dbReference type="InterPro" id="IPR042095">
    <property type="entry name" value="SUMF_sf"/>
</dbReference>
<name>A0A4S8HJZ3_9BACT</name>
<dbReference type="EMBL" id="STFF01000007">
    <property type="protein sequence ID" value="THU34941.1"/>
    <property type="molecule type" value="Genomic_DNA"/>
</dbReference>
<comment type="caution">
    <text evidence="2">The sequence shown here is derived from an EMBL/GenBank/DDBJ whole genome shotgun (WGS) entry which is preliminary data.</text>
</comment>
<reference evidence="2 3" key="1">
    <citation type="submission" date="2019-04" db="EMBL/GenBank/DDBJ databases">
        <title>Niastella caeni sp. nov., isolated from activated sludge.</title>
        <authorList>
            <person name="Sheng M."/>
        </authorList>
    </citation>
    <scope>NUCLEOTIDE SEQUENCE [LARGE SCALE GENOMIC DNA]</scope>
    <source>
        <strain evidence="2 3">HX-2-15</strain>
    </source>
</reference>
<dbReference type="InterPro" id="IPR016187">
    <property type="entry name" value="CTDL_fold"/>
</dbReference>
<organism evidence="2 3">
    <name type="scientific">Niastella caeni</name>
    <dbReference type="NCBI Taxonomy" id="2569763"/>
    <lineage>
        <taxon>Bacteria</taxon>
        <taxon>Pseudomonadati</taxon>
        <taxon>Bacteroidota</taxon>
        <taxon>Chitinophagia</taxon>
        <taxon>Chitinophagales</taxon>
        <taxon>Chitinophagaceae</taxon>
        <taxon>Niastella</taxon>
    </lineage>
</organism>
<feature type="chain" id="PRO_5020863781" description="Sulfatase-modifying factor enzyme domain-containing protein" evidence="1">
    <location>
        <begin position="20"/>
        <end position="484"/>
    </location>
</feature>
<proteinExistence type="predicted"/>
<keyword evidence="1" id="KW-0732">Signal</keyword>
<protein>
    <recommendedName>
        <fullName evidence="4">Sulfatase-modifying factor enzyme domain-containing protein</fullName>
    </recommendedName>
</protein>
<dbReference type="RefSeq" id="WP_136579584.1">
    <property type="nucleotide sequence ID" value="NZ_STFF01000007.1"/>
</dbReference>
<sequence>MKKTTLITALLLFCTVTFANNVQVSTISYNAAAQQVSFTLTWENSWDLTGGGPPGNHDAVWVFIKCQTGSDVWSHAQISTTPSSHTLGNSLALAQPAAMNTYGVLIKRGTLGFGNINGGNNVSLQLSSPAGITAIQVFAIEMVYISEGAFGIGHSNPATDAFDVATISNENMIPAGSLRVNPADIPAAFPKGYKAFYVMKYEISQGQYTDFLNTLTRTQQTARVATDISGTIVTNQYVMSNQASLTQFNHIMCPATLPVAGSVIFSCGVPEKACNFLGWADYSSYLDWAGLRPFTEIEFEKICRGFDARIDNQFIWGTPYSFAQLPTSLGTVDADLTTETTIWSDAVTNPNNYANVSQNYITGGRLMRCGFPGSKPTNRILSGAAYFGAMEMAGNASEYVIQVLDDGLLFTNENGNGDVTDAPLTWPSNITASGVNFKGGSFRTPLAANGQGFLIHPRYAPSGKPVLTNNNRYDYMGGRGALSL</sequence>
<dbReference type="Proteomes" id="UP000306918">
    <property type="component" value="Unassembled WGS sequence"/>
</dbReference>
<dbReference type="Gene3D" id="3.90.1580.10">
    <property type="entry name" value="paralog of FGE (formylglycine-generating enzyme)"/>
    <property type="match status" value="1"/>
</dbReference>
<evidence type="ECO:0000313" key="3">
    <source>
        <dbReference type="Proteomes" id="UP000306918"/>
    </source>
</evidence>
<evidence type="ECO:0000313" key="2">
    <source>
        <dbReference type="EMBL" id="THU34941.1"/>
    </source>
</evidence>
<keyword evidence="3" id="KW-1185">Reference proteome</keyword>
<feature type="signal peptide" evidence="1">
    <location>
        <begin position="1"/>
        <end position="19"/>
    </location>
</feature>